<feature type="transmembrane region" description="Helical" evidence="8">
    <location>
        <begin position="98"/>
        <end position="116"/>
    </location>
</feature>
<comment type="subcellular location">
    <subcellularLocation>
        <location evidence="1">Cell membrane</location>
        <topology evidence="1">Multi-pass membrane protein</topology>
    </subcellularLocation>
</comment>
<evidence type="ECO:0000256" key="3">
    <source>
        <dbReference type="ARBA" id="ARBA00022676"/>
    </source>
</evidence>
<evidence type="ECO:0000256" key="2">
    <source>
        <dbReference type="ARBA" id="ARBA00022475"/>
    </source>
</evidence>
<dbReference type="EMBL" id="UINC01172444">
    <property type="protein sequence ID" value="SVD77523.1"/>
    <property type="molecule type" value="Genomic_DNA"/>
</dbReference>
<feature type="non-terminal residue" evidence="10">
    <location>
        <position position="141"/>
    </location>
</feature>
<keyword evidence="7 8" id="KW-0472">Membrane</keyword>
<dbReference type="GO" id="GO:0016763">
    <property type="term" value="F:pentosyltransferase activity"/>
    <property type="evidence" value="ECO:0007669"/>
    <property type="project" value="TreeGrafter"/>
</dbReference>
<keyword evidence="5 8" id="KW-0812">Transmembrane</keyword>
<dbReference type="PANTHER" id="PTHR33908:SF11">
    <property type="entry name" value="MEMBRANE PROTEIN"/>
    <property type="match status" value="1"/>
</dbReference>
<proteinExistence type="predicted"/>
<keyword evidence="4" id="KW-0808">Transferase</keyword>
<dbReference type="AlphaFoldDB" id="A0A382Y2P8"/>
<dbReference type="InterPro" id="IPR038731">
    <property type="entry name" value="RgtA/B/C-like"/>
</dbReference>
<evidence type="ECO:0000256" key="7">
    <source>
        <dbReference type="ARBA" id="ARBA00023136"/>
    </source>
</evidence>
<keyword evidence="6 8" id="KW-1133">Transmembrane helix</keyword>
<dbReference type="GO" id="GO:0005886">
    <property type="term" value="C:plasma membrane"/>
    <property type="evidence" value="ECO:0007669"/>
    <property type="project" value="UniProtKB-SubCell"/>
</dbReference>
<evidence type="ECO:0000313" key="10">
    <source>
        <dbReference type="EMBL" id="SVD77523.1"/>
    </source>
</evidence>
<keyword evidence="3" id="KW-0328">Glycosyltransferase</keyword>
<feature type="transmembrane region" description="Helical" evidence="8">
    <location>
        <begin position="9"/>
        <end position="26"/>
    </location>
</feature>
<evidence type="ECO:0000259" key="9">
    <source>
        <dbReference type="Pfam" id="PF13231"/>
    </source>
</evidence>
<accession>A0A382Y2P8</accession>
<dbReference type="PANTHER" id="PTHR33908">
    <property type="entry name" value="MANNOSYLTRANSFERASE YKCB-RELATED"/>
    <property type="match status" value="1"/>
</dbReference>
<name>A0A382Y2P8_9ZZZZ</name>
<reference evidence="10" key="1">
    <citation type="submission" date="2018-05" db="EMBL/GenBank/DDBJ databases">
        <authorList>
            <person name="Lanie J.A."/>
            <person name="Ng W.-L."/>
            <person name="Kazmierczak K.M."/>
            <person name="Andrzejewski T.M."/>
            <person name="Davidsen T.M."/>
            <person name="Wayne K.J."/>
            <person name="Tettelin H."/>
            <person name="Glass J.I."/>
            <person name="Rusch D."/>
            <person name="Podicherti R."/>
            <person name="Tsui H.-C.T."/>
            <person name="Winkler M.E."/>
        </authorList>
    </citation>
    <scope>NUCLEOTIDE SEQUENCE</scope>
</reference>
<evidence type="ECO:0000256" key="4">
    <source>
        <dbReference type="ARBA" id="ARBA00022679"/>
    </source>
</evidence>
<sequence length="141" mass="16237">MRQKFQNRYFRWFLIIVGVGCIIRLIRLDMPLLEGAVGRQIQTAAITFNLFQNGFDVLHPQINQLPEPRYFPIEPPVYNIIIAVLYTIFGVHEFLARLVSISAFVGCAFFLFQIAKRNFDENTALAAIFTLSFSPLCIIYT</sequence>
<evidence type="ECO:0000256" key="6">
    <source>
        <dbReference type="ARBA" id="ARBA00022989"/>
    </source>
</evidence>
<feature type="domain" description="Glycosyltransferase RgtA/B/C/D-like" evidence="9">
    <location>
        <begin position="74"/>
        <end position="138"/>
    </location>
</feature>
<dbReference type="GO" id="GO:0008610">
    <property type="term" value="P:lipid biosynthetic process"/>
    <property type="evidence" value="ECO:0007669"/>
    <property type="project" value="UniProtKB-ARBA"/>
</dbReference>
<dbReference type="InterPro" id="IPR050297">
    <property type="entry name" value="LipidA_mod_glycosyltrf_83"/>
</dbReference>
<gene>
    <name evidence="10" type="ORF">METZ01_LOCUS430377</name>
</gene>
<feature type="transmembrane region" description="Helical" evidence="8">
    <location>
        <begin position="75"/>
        <end position="91"/>
    </location>
</feature>
<organism evidence="10">
    <name type="scientific">marine metagenome</name>
    <dbReference type="NCBI Taxonomy" id="408172"/>
    <lineage>
        <taxon>unclassified sequences</taxon>
        <taxon>metagenomes</taxon>
        <taxon>ecological metagenomes</taxon>
    </lineage>
</organism>
<dbReference type="Pfam" id="PF13231">
    <property type="entry name" value="PMT_2"/>
    <property type="match status" value="1"/>
</dbReference>
<protein>
    <recommendedName>
        <fullName evidence="9">Glycosyltransferase RgtA/B/C/D-like domain-containing protein</fullName>
    </recommendedName>
</protein>
<evidence type="ECO:0000256" key="5">
    <source>
        <dbReference type="ARBA" id="ARBA00022692"/>
    </source>
</evidence>
<feature type="transmembrane region" description="Helical" evidence="8">
    <location>
        <begin position="122"/>
        <end position="140"/>
    </location>
</feature>
<evidence type="ECO:0000256" key="1">
    <source>
        <dbReference type="ARBA" id="ARBA00004651"/>
    </source>
</evidence>
<keyword evidence="2" id="KW-1003">Cell membrane</keyword>
<evidence type="ECO:0000256" key="8">
    <source>
        <dbReference type="SAM" id="Phobius"/>
    </source>
</evidence>